<accession>A0A6J4SQ07</accession>
<dbReference type="Pfam" id="PF07366">
    <property type="entry name" value="SnoaL"/>
    <property type="match status" value="1"/>
</dbReference>
<dbReference type="Gene3D" id="3.10.450.50">
    <property type="match status" value="1"/>
</dbReference>
<proteinExistence type="predicted"/>
<dbReference type="GO" id="GO:0030638">
    <property type="term" value="P:polyketide metabolic process"/>
    <property type="evidence" value="ECO:0007669"/>
    <property type="project" value="InterPro"/>
</dbReference>
<reference evidence="1" key="1">
    <citation type="submission" date="2020-02" db="EMBL/GenBank/DDBJ databases">
        <authorList>
            <person name="Meier V. D."/>
        </authorList>
    </citation>
    <scope>NUCLEOTIDE SEQUENCE</scope>
    <source>
        <strain evidence="1">AVDCRST_MAG53</strain>
    </source>
</reference>
<dbReference type="InterPro" id="IPR032710">
    <property type="entry name" value="NTF2-like_dom_sf"/>
</dbReference>
<evidence type="ECO:0000313" key="1">
    <source>
        <dbReference type="EMBL" id="CAA9501367.1"/>
    </source>
</evidence>
<dbReference type="PANTHER" id="PTHR38436">
    <property type="entry name" value="POLYKETIDE CYCLASE SNOAL-LIKE DOMAIN"/>
    <property type="match status" value="1"/>
</dbReference>
<dbReference type="PANTHER" id="PTHR38436:SF1">
    <property type="entry name" value="ESTER CYCLASE"/>
    <property type="match status" value="1"/>
</dbReference>
<name>A0A6J4SQ07_9ACTN</name>
<dbReference type="EMBL" id="CADCVR010000065">
    <property type="protein sequence ID" value="CAA9501367.1"/>
    <property type="molecule type" value="Genomic_DNA"/>
</dbReference>
<dbReference type="InterPro" id="IPR009959">
    <property type="entry name" value="Cyclase_SnoaL-like"/>
</dbReference>
<evidence type="ECO:0008006" key="2">
    <source>
        <dbReference type="Google" id="ProtNLM"/>
    </source>
</evidence>
<protein>
    <recommendedName>
        <fullName evidence="2">SnoaL-like domain-containing protein</fullName>
    </recommendedName>
</protein>
<organism evidence="1">
    <name type="scientific">uncultured Solirubrobacteraceae bacterium</name>
    <dbReference type="NCBI Taxonomy" id="1162706"/>
    <lineage>
        <taxon>Bacteria</taxon>
        <taxon>Bacillati</taxon>
        <taxon>Actinomycetota</taxon>
        <taxon>Thermoleophilia</taxon>
        <taxon>Solirubrobacterales</taxon>
        <taxon>Solirubrobacteraceae</taxon>
        <taxon>environmental samples</taxon>
    </lineage>
</organism>
<dbReference type="AlphaFoldDB" id="A0A6J4SQ07"/>
<dbReference type="SUPFAM" id="SSF54427">
    <property type="entry name" value="NTF2-like"/>
    <property type="match status" value="1"/>
</dbReference>
<gene>
    <name evidence="1" type="ORF">AVDCRST_MAG53-2007</name>
</gene>
<sequence>MAAHVDHLLDSFEAAWTARDPSAFYAMCAPDVHYEDPFCGAPLEGPGAIGKHAERLWAGFPDVRADRSGERLTDGRYVAAPVKLVGTNSGELEGLPPTRRFVVVQLLLYCELGPRGDELFRVRAFCDRYEAAMQLGLLPKPGTLGEKALLALRGFGLTPRR</sequence>